<dbReference type="SUPFAM" id="SSF53335">
    <property type="entry name" value="S-adenosyl-L-methionine-dependent methyltransferases"/>
    <property type="match status" value="1"/>
</dbReference>
<dbReference type="InterPro" id="IPR051052">
    <property type="entry name" value="Diverse_substrate_MTase"/>
</dbReference>
<protein>
    <submittedName>
        <fullName evidence="5">SAM-dependent methyltransferase</fullName>
    </submittedName>
</protein>
<comment type="caution">
    <text evidence="5">The sequence shown here is derived from an EMBL/GenBank/DDBJ whole genome shotgun (WGS) entry which is preliminary data.</text>
</comment>
<evidence type="ECO:0000259" key="4">
    <source>
        <dbReference type="Pfam" id="PF08241"/>
    </source>
</evidence>
<keyword evidence="2 5" id="KW-0489">Methyltransferase</keyword>
<organism evidence="5 6">
    <name type="scientific">Rhizobium paranaense</name>
    <dbReference type="NCBI Taxonomy" id="1650438"/>
    <lineage>
        <taxon>Bacteria</taxon>
        <taxon>Pseudomonadati</taxon>
        <taxon>Pseudomonadota</taxon>
        <taxon>Alphaproteobacteria</taxon>
        <taxon>Hyphomicrobiales</taxon>
        <taxon>Rhizobiaceae</taxon>
        <taxon>Rhizobium/Agrobacterium group</taxon>
        <taxon>Rhizobium</taxon>
    </lineage>
</organism>
<dbReference type="EMBL" id="JACHBI010000021">
    <property type="protein sequence ID" value="MBB5577537.1"/>
    <property type="molecule type" value="Genomic_DNA"/>
</dbReference>
<dbReference type="PANTHER" id="PTHR44942">
    <property type="entry name" value="METHYLTRANSF_11 DOMAIN-CONTAINING PROTEIN"/>
    <property type="match status" value="1"/>
</dbReference>
<sequence>MTGNAEITTAKNWFDKGGSAYALFRPEYPAGLSTFLAQTVGGRGCAVDVGCGNGQLTRQLADQFKRVIGIDPSEDQIANAHRHANVAYLCAPAEQLPLPNGSASLITAAQAAHWFDRPRFYEEARRVADDGAVIALISYDVMRLAPSDLQDRFNSFYHDEIGPYWPPERRLVDSGYSDIEFPFEEISYPEMTIDRVWELGELLGYLSTWSAVRRVNEAGRGDILENFFRDISAIWGSPTSKLPISWPINMRLGKL</sequence>
<dbReference type="Proteomes" id="UP000549882">
    <property type="component" value="Unassembled WGS sequence"/>
</dbReference>
<dbReference type="InterPro" id="IPR029063">
    <property type="entry name" value="SAM-dependent_MTases_sf"/>
</dbReference>
<keyword evidence="3 5" id="KW-0808">Transferase</keyword>
<dbReference type="InterPro" id="IPR013216">
    <property type="entry name" value="Methyltransf_11"/>
</dbReference>
<evidence type="ECO:0000256" key="2">
    <source>
        <dbReference type="ARBA" id="ARBA00022603"/>
    </source>
</evidence>
<dbReference type="PANTHER" id="PTHR44942:SF4">
    <property type="entry name" value="METHYLTRANSFERASE TYPE 11 DOMAIN-CONTAINING PROTEIN"/>
    <property type="match status" value="1"/>
</dbReference>
<dbReference type="Gene3D" id="3.40.50.150">
    <property type="entry name" value="Vaccinia Virus protein VP39"/>
    <property type="match status" value="1"/>
</dbReference>
<evidence type="ECO:0000313" key="6">
    <source>
        <dbReference type="Proteomes" id="UP000549882"/>
    </source>
</evidence>
<feature type="domain" description="Methyltransferase type 11" evidence="4">
    <location>
        <begin position="47"/>
        <end position="135"/>
    </location>
</feature>
<name>A0A7W8XXV5_9HYPH</name>
<accession>A0A7W8XXV5</accession>
<keyword evidence="6" id="KW-1185">Reference proteome</keyword>
<evidence type="ECO:0000313" key="5">
    <source>
        <dbReference type="EMBL" id="MBB5577537.1"/>
    </source>
</evidence>
<dbReference type="Pfam" id="PF08241">
    <property type="entry name" value="Methyltransf_11"/>
    <property type="match status" value="1"/>
</dbReference>
<dbReference type="GO" id="GO:0008757">
    <property type="term" value="F:S-adenosylmethionine-dependent methyltransferase activity"/>
    <property type="evidence" value="ECO:0007669"/>
    <property type="project" value="InterPro"/>
</dbReference>
<dbReference type="CDD" id="cd02440">
    <property type="entry name" value="AdoMet_MTases"/>
    <property type="match status" value="1"/>
</dbReference>
<reference evidence="5 6" key="1">
    <citation type="submission" date="2020-08" db="EMBL/GenBank/DDBJ databases">
        <title>Genomic Encyclopedia of Type Strains, Phase IV (KMG-V): Genome sequencing to study the core and pangenomes of soil and plant-associated prokaryotes.</title>
        <authorList>
            <person name="Whitman W."/>
        </authorList>
    </citation>
    <scope>NUCLEOTIDE SEQUENCE [LARGE SCALE GENOMIC DNA]</scope>
    <source>
        <strain evidence="5 6">SEMIA 4064</strain>
    </source>
</reference>
<dbReference type="RefSeq" id="WP_107106461.1">
    <property type="nucleotide sequence ID" value="NZ_JACHBI010000021.1"/>
</dbReference>
<evidence type="ECO:0000256" key="1">
    <source>
        <dbReference type="ARBA" id="ARBA00008361"/>
    </source>
</evidence>
<dbReference type="AlphaFoldDB" id="A0A7W8XXV5"/>
<comment type="similarity">
    <text evidence="1">Belongs to the methyltransferase superfamily.</text>
</comment>
<gene>
    <name evidence="5" type="ORF">GGD50_006189</name>
</gene>
<evidence type="ECO:0000256" key="3">
    <source>
        <dbReference type="ARBA" id="ARBA00022679"/>
    </source>
</evidence>
<dbReference type="GO" id="GO:0032259">
    <property type="term" value="P:methylation"/>
    <property type="evidence" value="ECO:0007669"/>
    <property type="project" value="UniProtKB-KW"/>
</dbReference>
<proteinExistence type="inferred from homology"/>